<comment type="caution">
    <text evidence="2">The sequence shown here is derived from an EMBL/GenBank/DDBJ whole genome shotgun (WGS) entry which is preliminary data.</text>
</comment>
<gene>
    <name evidence="2" type="ORF">H1B27_23370</name>
</gene>
<dbReference type="EMBL" id="JACEGD010000021">
    <property type="protein sequence ID" value="MBH5389203.1"/>
    <property type="molecule type" value="Genomic_DNA"/>
</dbReference>
<evidence type="ECO:0000256" key="1">
    <source>
        <dbReference type="SAM" id="MobiDB-lite"/>
    </source>
</evidence>
<proteinExistence type="predicted"/>
<organism evidence="2 3">
    <name type="scientific">Bradyrhizobium diversitatis</name>
    <dbReference type="NCBI Taxonomy" id="2755406"/>
    <lineage>
        <taxon>Bacteria</taxon>
        <taxon>Pseudomonadati</taxon>
        <taxon>Pseudomonadota</taxon>
        <taxon>Alphaproteobacteria</taxon>
        <taxon>Hyphomicrobiales</taxon>
        <taxon>Nitrobacteraceae</taxon>
        <taxon>Bradyrhizobium</taxon>
    </lineage>
</organism>
<sequence>MTPSVKRSCGDCTLCCKVMAIEALAKPANAWCRHCKPGRGCSTYAARPGECKAFACLWLVNDLLDERWKPSRSKLVLTTSKDGIEVRCDPGSPNAWRKEPYAADIRAWAAEGERNDMTVVVIVGKRLILVTREREFDLGIVGPDERIVRELEGTKVVDARVVKESEIAAAASPEQRQKTNRGLPDMKASR</sequence>
<dbReference type="RefSeq" id="WP_197967655.1">
    <property type="nucleotide sequence ID" value="NZ_JACEGD010000021.1"/>
</dbReference>
<keyword evidence="3" id="KW-1185">Reference proteome</keyword>
<feature type="region of interest" description="Disordered" evidence="1">
    <location>
        <begin position="168"/>
        <end position="190"/>
    </location>
</feature>
<reference evidence="2 3" key="1">
    <citation type="submission" date="2020-07" db="EMBL/GenBank/DDBJ databases">
        <title>Bradyrhizobium diversity isolated from nodules of indigenous legumes of Western Australia.</title>
        <authorList>
            <person name="Klepa M.S."/>
        </authorList>
    </citation>
    <scope>NUCLEOTIDE SEQUENCE [LARGE SCALE GENOMIC DNA]</scope>
    <source>
        <strain evidence="2 3">CNPSo 4019</strain>
    </source>
</reference>
<accession>A0ABS0P7B7</accession>
<name>A0ABS0P7B7_9BRAD</name>
<evidence type="ECO:0000313" key="2">
    <source>
        <dbReference type="EMBL" id="MBH5389203.1"/>
    </source>
</evidence>
<dbReference type="PANTHER" id="PTHR36931">
    <property type="entry name" value="UPF0153 PROTEIN YEIW"/>
    <property type="match status" value="1"/>
</dbReference>
<evidence type="ECO:0008006" key="4">
    <source>
        <dbReference type="Google" id="ProtNLM"/>
    </source>
</evidence>
<dbReference type="Proteomes" id="UP001194539">
    <property type="component" value="Unassembled WGS sequence"/>
</dbReference>
<evidence type="ECO:0000313" key="3">
    <source>
        <dbReference type="Proteomes" id="UP001194539"/>
    </source>
</evidence>
<dbReference type="InterPro" id="IPR052572">
    <property type="entry name" value="UPF0153_domain"/>
</dbReference>
<dbReference type="PANTHER" id="PTHR36931:SF1">
    <property type="entry name" value="UPF0153 PROTEIN YEIW"/>
    <property type="match status" value="1"/>
</dbReference>
<protein>
    <recommendedName>
        <fullName evidence="4">YkgJ family cysteine cluster protein</fullName>
    </recommendedName>
</protein>